<sequence length="52" mass="6027">MTIEIQKVRGYMVILAGMYPLSSTGLRNGTKNFILIIIVRNIKFFSKNILYF</sequence>
<dbReference type="EMBL" id="AZRV01000046">
    <property type="protein sequence ID" value="RKO61255.1"/>
    <property type="molecule type" value="Genomic_DNA"/>
</dbReference>
<name>A0A420VCI4_9BACI</name>
<evidence type="ECO:0000313" key="2">
    <source>
        <dbReference type="Proteomes" id="UP000286235"/>
    </source>
</evidence>
<organism evidence="1 2">
    <name type="scientific">Caldibacillus debilis GB1</name>
    <dbReference type="NCBI Taxonomy" id="1339248"/>
    <lineage>
        <taxon>Bacteria</taxon>
        <taxon>Bacillati</taxon>
        <taxon>Bacillota</taxon>
        <taxon>Bacilli</taxon>
        <taxon>Bacillales</taxon>
        <taxon>Bacillaceae</taxon>
        <taxon>Caldibacillus</taxon>
    </lineage>
</organism>
<reference evidence="1 2" key="1">
    <citation type="submission" date="2013-12" db="EMBL/GenBank/DDBJ databases">
        <title>Genome and proteome characterization of Caldibacillus debilis GB1 derived from a cellulolytic aero-tolerant co-culture.</title>
        <authorList>
            <person name="Wushke S.T."/>
            <person name="Zhang X."/>
            <person name="Fristensky B."/>
            <person name="Wilkins J.A."/>
            <person name="Levin D.B."/>
            <person name="Sparling R."/>
        </authorList>
    </citation>
    <scope>NUCLEOTIDE SEQUENCE [LARGE SCALE GENOMIC DNA]</scope>
    <source>
        <strain evidence="1 2">GB1</strain>
    </source>
</reference>
<gene>
    <name evidence="1" type="ORF">Cdeb_01884</name>
</gene>
<accession>A0A420VCI4</accession>
<proteinExistence type="predicted"/>
<comment type="caution">
    <text evidence="1">The sequence shown here is derived from an EMBL/GenBank/DDBJ whole genome shotgun (WGS) entry which is preliminary data.</text>
</comment>
<evidence type="ECO:0000313" key="1">
    <source>
        <dbReference type="EMBL" id="RKO61255.1"/>
    </source>
</evidence>
<keyword evidence="2" id="KW-1185">Reference proteome</keyword>
<protein>
    <submittedName>
        <fullName evidence="1">Uncharacterized protein</fullName>
    </submittedName>
</protein>
<dbReference type="AlphaFoldDB" id="A0A420VCI4"/>
<dbReference type="Proteomes" id="UP000286235">
    <property type="component" value="Unassembled WGS sequence"/>
</dbReference>